<evidence type="ECO:0000313" key="3">
    <source>
        <dbReference type="EMBL" id="KAF5951149.1"/>
    </source>
</evidence>
<accession>A0A7J7HEJ5</accession>
<keyword evidence="2" id="KW-0812">Transmembrane</keyword>
<keyword evidence="4" id="KW-1185">Reference proteome</keyword>
<sequence length="198" mass="23322">MNQNERIEQLERNRQEMQTIIEKQDDRIQKLQSTAFQLANFYFIFQGVIFTVVSNASSSVKCQDWWFPFILSFVASALNLCALLVIGIKYKRSLDQQEINWQHYQEYEQRLEQARGQEEVINNNVNNRIQLIGDPFTKKQRSAYLFVCMSLFVGFSSLTLLGCWWIRCRESDLKMLSGDDKCVKLCDAEKCIRICPEY</sequence>
<dbReference type="PANTHER" id="PTHR33287:SF2">
    <property type="entry name" value="TRANSMEMBRANE PROTEIN"/>
    <property type="match status" value="1"/>
</dbReference>
<organism evidence="3 4">
    <name type="scientific">Camellia sinensis</name>
    <name type="common">Tea plant</name>
    <name type="synonym">Thea sinensis</name>
    <dbReference type="NCBI Taxonomy" id="4442"/>
    <lineage>
        <taxon>Eukaryota</taxon>
        <taxon>Viridiplantae</taxon>
        <taxon>Streptophyta</taxon>
        <taxon>Embryophyta</taxon>
        <taxon>Tracheophyta</taxon>
        <taxon>Spermatophyta</taxon>
        <taxon>Magnoliopsida</taxon>
        <taxon>eudicotyledons</taxon>
        <taxon>Gunneridae</taxon>
        <taxon>Pentapetalae</taxon>
        <taxon>asterids</taxon>
        <taxon>Ericales</taxon>
        <taxon>Theaceae</taxon>
        <taxon>Camellia</taxon>
    </lineage>
</organism>
<evidence type="ECO:0000313" key="4">
    <source>
        <dbReference type="Proteomes" id="UP000593564"/>
    </source>
</evidence>
<feature type="transmembrane region" description="Helical" evidence="2">
    <location>
        <begin position="65"/>
        <end position="88"/>
    </location>
</feature>
<dbReference type="AlphaFoldDB" id="A0A7J7HEJ5"/>
<feature type="transmembrane region" description="Helical" evidence="2">
    <location>
        <begin position="35"/>
        <end position="53"/>
    </location>
</feature>
<proteinExistence type="predicted"/>
<keyword evidence="1" id="KW-0175">Coiled coil</keyword>
<feature type="coiled-coil region" evidence="1">
    <location>
        <begin position="7"/>
        <end position="34"/>
    </location>
</feature>
<name>A0A7J7HEJ5_CAMSI</name>
<reference evidence="4" key="1">
    <citation type="journal article" date="2020" name="Nat. Commun.">
        <title>Genome assembly of wild tea tree DASZ reveals pedigree and selection history of tea varieties.</title>
        <authorList>
            <person name="Zhang W."/>
            <person name="Zhang Y."/>
            <person name="Qiu H."/>
            <person name="Guo Y."/>
            <person name="Wan H."/>
            <person name="Zhang X."/>
            <person name="Scossa F."/>
            <person name="Alseekh S."/>
            <person name="Zhang Q."/>
            <person name="Wang P."/>
            <person name="Xu L."/>
            <person name="Schmidt M.H."/>
            <person name="Jia X."/>
            <person name="Li D."/>
            <person name="Zhu A."/>
            <person name="Guo F."/>
            <person name="Chen W."/>
            <person name="Ni D."/>
            <person name="Usadel B."/>
            <person name="Fernie A.R."/>
            <person name="Wen W."/>
        </authorList>
    </citation>
    <scope>NUCLEOTIDE SEQUENCE [LARGE SCALE GENOMIC DNA]</scope>
    <source>
        <strain evidence="4">cv. G240</strain>
    </source>
</reference>
<reference evidence="3 4" key="2">
    <citation type="submission" date="2020-07" db="EMBL/GenBank/DDBJ databases">
        <title>Genome assembly of wild tea tree DASZ reveals pedigree and selection history of tea varieties.</title>
        <authorList>
            <person name="Zhang W."/>
        </authorList>
    </citation>
    <scope>NUCLEOTIDE SEQUENCE [LARGE SCALE GENOMIC DNA]</scope>
    <source>
        <strain evidence="4">cv. G240</strain>
        <tissue evidence="3">Leaf</tissue>
    </source>
</reference>
<evidence type="ECO:0000256" key="1">
    <source>
        <dbReference type="SAM" id="Coils"/>
    </source>
</evidence>
<dbReference type="PANTHER" id="PTHR33287">
    <property type="entry name" value="OS03G0453550 PROTEIN"/>
    <property type="match status" value="1"/>
</dbReference>
<gene>
    <name evidence="3" type="ORF">HYC85_009093</name>
</gene>
<evidence type="ECO:0008006" key="5">
    <source>
        <dbReference type="Google" id="ProtNLM"/>
    </source>
</evidence>
<evidence type="ECO:0000256" key="2">
    <source>
        <dbReference type="SAM" id="Phobius"/>
    </source>
</evidence>
<dbReference type="EMBL" id="JACBKZ010000004">
    <property type="protein sequence ID" value="KAF5951149.1"/>
    <property type="molecule type" value="Genomic_DNA"/>
</dbReference>
<dbReference type="Proteomes" id="UP000593564">
    <property type="component" value="Unassembled WGS sequence"/>
</dbReference>
<protein>
    <recommendedName>
        <fullName evidence="5">Transmembrane protein</fullName>
    </recommendedName>
</protein>
<feature type="transmembrane region" description="Helical" evidence="2">
    <location>
        <begin position="143"/>
        <end position="167"/>
    </location>
</feature>
<comment type="caution">
    <text evidence="3">The sequence shown here is derived from an EMBL/GenBank/DDBJ whole genome shotgun (WGS) entry which is preliminary data.</text>
</comment>
<keyword evidence="2" id="KW-1133">Transmembrane helix</keyword>
<keyword evidence="2" id="KW-0472">Membrane</keyword>